<dbReference type="EMBL" id="CVRI01000070">
    <property type="protein sequence ID" value="CRL07416.1"/>
    <property type="molecule type" value="Genomic_DNA"/>
</dbReference>
<dbReference type="AlphaFoldDB" id="A0A1J1J4T5"/>
<sequence>MLLCHFAAAVPKQYDGNDQSSNSYPNNNWRRRTSVNETESAASERLQRLGSIGGLTTGYGNTVGSYGYGSGIATPYGKPAIEIGAVILGVIIGIGALLILPKIAAVIVGHGALGGYYRTNDESGIADIMNKFDDFLAQHNIDSNACMQKAVCHFVRSADYHTSVGTADQMEAMISSISENSIIDYVLDGTAIKDAIENGKNPTGRECDSIYQACPLDRQSALQMMKKFLPLPGKVQASS</sequence>
<feature type="transmembrane region" description="Helical" evidence="2">
    <location>
        <begin position="80"/>
        <end position="100"/>
    </location>
</feature>
<keyword evidence="2" id="KW-0812">Transmembrane</keyword>
<name>A0A1J1J4T5_9DIPT</name>
<gene>
    <name evidence="3" type="primary">putative AGAP002398-PA</name>
    <name evidence="3" type="ORF">CLUMA_CG020389</name>
</gene>
<dbReference type="Proteomes" id="UP000183832">
    <property type="component" value="Unassembled WGS sequence"/>
</dbReference>
<feature type="compositionally biased region" description="Polar residues" evidence="1">
    <location>
        <begin position="17"/>
        <end position="28"/>
    </location>
</feature>
<dbReference type="InterPro" id="IPR006631">
    <property type="entry name" value="DM4_12"/>
</dbReference>
<evidence type="ECO:0000256" key="1">
    <source>
        <dbReference type="SAM" id="MobiDB-lite"/>
    </source>
</evidence>
<evidence type="ECO:0000256" key="2">
    <source>
        <dbReference type="SAM" id="Phobius"/>
    </source>
</evidence>
<accession>A0A1J1J4T5</accession>
<feature type="region of interest" description="Disordered" evidence="1">
    <location>
        <begin position="17"/>
        <end position="40"/>
    </location>
</feature>
<keyword evidence="2" id="KW-0472">Membrane</keyword>
<dbReference type="Pfam" id="PF07841">
    <property type="entry name" value="DM4_12"/>
    <property type="match status" value="1"/>
</dbReference>
<reference evidence="3 4" key="1">
    <citation type="submission" date="2015-04" db="EMBL/GenBank/DDBJ databases">
        <authorList>
            <person name="Syromyatnikov M.Y."/>
            <person name="Popov V.N."/>
        </authorList>
    </citation>
    <scope>NUCLEOTIDE SEQUENCE [LARGE SCALE GENOMIC DNA]</scope>
</reference>
<evidence type="ECO:0000313" key="4">
    <source>
        <dbReference type="Proteomes" id="UP000183832"/>
    </source>
</evidence>
<keyword evidence="2" id="KW-1133">Transmembrane helix</keyword>
<evidence type="ECO:0000313" key="3">
    <source>
        <dbReference type="EMBL" id="CRL07416.1"/>
    </source>
</evidence>
<organism evidence="3 4">
    <name type="scientific">Clunio marinus</name>
    <dbReference type="NCBI Taxonomy" id="568069"/>
    <lineage>
        <taxon>Eukaryota</taxon>
        <taxon>Metazoa</taxon>
        <taxon>Ecdysozoa</taxon>
        <taxon>Arthropoda</taxon>
        <taxon>Hexapoda</taxon>
        <taxon>Insecta</taxon>
        <taxon>Pterygota</taxon>
        <taxon>Neoptera</taxon>
        <taxon>Endopterygota</taxon>
        <taxon>Diptera</taxon>
        <taxon>Nematocera</taxon>
        <taxon>Chironomoidea</taxon>
        <taxon>Chironomidae</taxon>
        <taxon>Clunio</taxon>
    </lineage>
</organism>
<dbReference type="OrthoDB" id="6356735at2759"/>
<proteinExistence type="predicted"/>
<protein>
    <submittedName>
        <fullName evidence="3">CLUMA_CG020389, isoform A</fullName>
    </submittedName>
</protein>
<keyword evidence="4" id="KW-1185">Reference proteome</keyword>